<dbReference type="SUPFAM" id="SSF56935">
    <property type="entry name" value="Porins"/>
    <property type="match status" value="1"/>
</dbReference>
<evidence type="ECO:0000256" key="3">
    <source>
        <dbReference type="ARBA" id="ARBA00022452"/>
    </source>
</evidence>
<keyword evidence="3" id="KW-1134">Transmembrane beta strand</keyword>
<feature type="signal peptide" evidence="8">
    <location>
        <begin position="1"/>
        <end position="28"/>
    </location>
</feature>
<evidence type="ECO:0000256" key="1">
    <source>
        <dbReference type="ARBA" id="ARBA00004571"/>
    </source>
</evidence>
<dbReference type="PANTHER" id="PTHR35093:SF3">
    <property type="entry name" value="LONG-CHAIN FATTY ACID TRANSPORT PROTEIN"/>
    <property type="match status" value="1"/>
</dbReference>
<evidence type="ECO:0000313" key="10">
    <source>
        <dbReference type="Proteomes" id="UP000595362"/>
    </source>
</evidence>
<comment type="similarity">
    <text evidence="2">Belongs to the OmpP1/FadL family.</text>
</comment>
<keyword evidence="7" id="KW-0998">Cell outer membrane</keyword>
<accession>A0A7T5R2Y7</accession>
<reference evidence="9 10" key="1">
    <citation type="submission" date="2020-07" db="EMBL/GenBank/DDBJ databases">
        <title>Huge and variable diversity of episymbiotic CPR bacteria and DPANN archaea in groundwater ecosystems.</title>
        <authorList>
            <person name="He C.Y."/>
            <person name="Keren R."/>
            <person name="Whittaker M."/>
            <person name="Farag I.F."/>
            <person name="Doudna J."/>
            <person name="Cate J.H.D."/>
            <person name="Banfield J.F."/>
        </authorList>
    </citation>
    <scope>NUCLEOTIDE SEQUENCE [LARGE SCALE GENOMIC DNA]</scope>
    <source>
        <strain evidence="9">NC_groundwater_70_Ag_B-0.1um_54_66</strain>
    </source>
</reference>
<keyword evidence="4" id="KW-0812">Transmembrane</keyword>
<dbReference type="Pfam" id="PF03349">
    <property type="entry name" value="Toluene_X"/>
    <property type="match status" value="1"/>
</dbReference>
<evidence type="ECO:0000256" key="5">
    <source>
        <dbReference type="ARBA" id="ARBA00022729"/>
    </source>
</evidence>
<comment type="subcellular location">
    <subcellularLocation>
        <location evidence="1">Cell outer membrane</location>
        <topology evidence="1">Multi-pass membrane protein</topology>
    </subcellularLocation>
</comment>
<feature type="chain" id="PRO_5032568938" evidence="8">
    <location>
        <begin position="29"/>
        <end position="421"/>
    </location>
</feature>
<dbReference type="InterPro" id="IPR005017">
    <property type="entry name" value="OMPP1/FadL/TodX"/>
</dbReference>
<dbReference type="GO" id="GO:0009279">
    <property type="term" value="C:cell outer membrane"/>
    <property type="evidence" value="ECO:0007669"/>
    <property type="project" value="UniProtKB-SubCell"/>
</dbReference>
<proteinExistence type="inferred from homology"/>
<dbReference type="Proteomes" id="UP000595362">
    <property type="component" value="Chromosome"/>
</dbReference>
<keyword evidence="5 8" id="KW-0732">Signal</keyword>
<evidence type="ECO:0000256" key="4">
    <source>
        <dbReference type="ARBA" id="ARBA00022692"/>
    </source>
</evidence>
<keyword evidence="6" id="KW-0472">Membrane</keyword>
<evidence type="ECO:0000256" key="6">
    <source>
        <dbReference type="ARBA" id="ARBA00023136"/>
    </source>
</evidence>
<protein>
    <submittedName>
        <fullName evidence="9">Outer membrane protein transport protein</fullName>
    </submittedName>
</protein>
<evidence type="ECO:0000256" key="2">
    <source>
        <dbReference type="ARBA" id="ARBA00008163"/>
    </source>
</evidence>
<evidence type="ECO:0000256" key="7">
    <source>
        <dbReference type="ARBA" id="ARBA00023237"/>
    </source>
</evidence>
<dbReference type="AlphaFoldDB" id="A0A7T5R2Y7"/>
<evidence type="ECO:0000313" key="9">
    <source>
        <dbReference type="EMBL" id="QQG36491.1"/>
    </source>
</evidence>
<name>A0A7T5R2Y7_9BACT</name>
<dbReference type="EMBL" id="CP066681">
    <property type="protein sequence ID" value="QQG36491.1"/>
    <property type="molecule type" value="Genomic_DNA"/>
</dbReference>
<dbReference type="PANTHER" id="PTHR35093">
    <property type="entry name" value="OUTER MEMBRANE PROTEIN NMB0088-RELATED"/>
    <property type="match status" value="1"/>
</dbReference>
<gene>
    <name evidence="9" type="ORF">HYS17_01480</name>
</gene>
<dbReference type="Gene3D" id="2.40.160.60">
    <property type="entry name" value="Outer membrane protein transport protein (OMPP1/FadL/TodX)"/>
    <property type="match status" value="1"/>
</dbReference>
<organism evidence="9 10">
    <name type="scientific">Micavibrio aeruginosavorus</name>
    <dbReference type="NCBI Taxonomy" id="349221"/>
    <lineage>
        <taxon>Bacteria</taxon>
        <taxon>Pseudomonadati</taxon>
        <taxon>Bdellovibrionota</taxon>
        <taxon>Bdellovibrionia</taxon>
        <taxon>Bdellovibrionales</taxon>
        <taxon>Pseudobdellovibrionaceae</taxon>
        <taxon>Micavibrio</taxon>
    </lineage>
</organism>
<evidence type="ECO:0000256" key="8">
    <source>
        <dbReference type="SAM" id="SignalP"/>
    </source>
</evidence>
<dbReference type="GO" id="GO:0015483">
    <property type="term" value="F:long-chain fatty acid transporting porin activity"/>
    <property type="evidence" value="ECO:0007669"/>
    <property type="project" value="TreeGrafter"/>
</dbReference>
<sequence>MSVSCTRKALLVTTISLGLICIVADAKAAGFYIQESSITGLGYAFSGASTVLDDATVVYYNPAGMTQINRPTLTMGATLLMPESELTNTGTTFGGVSFSGTGDGGNPYSATPVPTLAAVYPLIQDFLWAGISVNAPFGLANEYDAGWFGRYDSTETELTTINVSPSVAVKVDENISIGAGIDIQYADATLKADINAGAAGIGVSTLEGDDLSAGFHAGIQVRPWDGTTLAAHYRSKMNHNLQGRIKVEGLLAGNSNTLGNAQLNLPDIATFGIAQQLDPQWKVMGQAMWFGWNEFDEIRAKSNAGTTLSNVVQNYQPSWAFAIGAEYVMNDTWTFRGGIQYDQTPTTDEYRTSRTPDGDRTWFTVGTTYAVNEHWDIDLAAGYINIASEEINVTRNSGSAVVRADTKGHVGLLAAGFSYKF</sequence>